<evidence type="ECO:0000256" key="4">
    <source>
        <dbReference type="ARBA" id="ARBA00022840"/>
    </source>
</evidence>
<feature type="region of interest" description="Disordered" evidence="6">
    <location>
        <begin position="120"/>
        <end position="166"/>
    </location>
</feature>
<dbReference type="Gene3D" id="1.10.3380.20">
    <property type="match status" value="1"/>
</dbReference>
<dbReference type="InterPro" id="IPR046931">
    <property type="entry name" value="HTH_61"/>
</dbReference>
<dbReference type="GO" id="GO:0005524">
    <property type="term" value="F:ATP binding"/>
    <property type="evidence" value="ECO:0007669"/>
    <property type="project" value="UniProtKB-KW"/>
</dbReference>
<sequence length="979" mass="108801">MAEPPLAVRRRSRLGSAPKRSRPPVGPSAACSPLALKRANTGGEGVPAQRPVRGGTGKRKGDGGVQEGYCNDSEEDMFGDYNSFCEDDSLLAQVLDTEHTRPQDAETDVKAAGEFVLEGLPSGIDQRKQDNSSASETGVICGGDTEHGFQTPENDPLDNKEDLGDSLLDELPSSQLLYFRSADKIWRASSPCPDSEHKNRSTEFSSDLKSDSCKNTSLKDHLKNALTENAKAQTLKVSKTKQLKEAILSEEICVARKAIGSSSVDIGPFYGLPSKVKDLFWQLRGIETLYEWQHDCLTLECLQQRKNLIYSLPTSGGKTLVAEILILQELLCMQKDVLMILPYVAIVQEKLHMLGEGSRGATLEMTLAKILYTSKSTHIVGMSATLNNVGDLQKFLQAEYYTKNFRPVELKEYIKIRDTIYEVDSKAENGFTFSRLLNFKYSSNLKKADPDHIIALVTEVIPKYSCLIFCPTKKNCENVASMVCKYLNKEFRSHREKEKQDLIKDLKNIGNGSICPVLKQTIPFGVAYHHSGLTNDERKSIEEAYSRGVLCLLACTATLAAGVNLPARRVILRAPYVANDFLKKNQYKQMIGRAGRAGIDNAGESILIVQEKDKHLVQDLVTSPLENCYSNLLPEFTKGMQNLLLSLVGLRIAVTQEEVYNFLCHTLLGVQQQLLSKEKSLSELVKDGLESLIEKGLLTVKIMEKDQNSKTALAITRLGKAAYKGSIDLSYCNLLYKELKKGLEGLVLESSLHLLYLATPYDMVSNCSPNWMIYLRQFNQLSAAEQTVADMVGVPESFIAKKASGQAIRKNVDSASVNRLYLTFILYTLLKETNIWSVSEKFNLSRGYVQNLLTSAASFASCVLHFCEELEEFWVYKALLTELTKHLTYCVKTELIPLMEVAGVLEARAKQLYNAGYKTLAHLANANPETLVKTIEHLSRRQAKQIVSSAKMLLTEKAEALQEEVELLLKVPTDIPGTS</sequence>
<dbReference type="Proteomes" id="UP000694426">
    <property type="component" value="Unplaced"/>
</dbReference>
<name>A0A8B9I903_9AVES</name>
<evidence type="ECO:0000313" key="9">
    <source>
        <dbReference type="Proteomes" id="UP000694426"/>
    </source>
</evidence>
<gene>
    <name evidence="8" type="primary">HELQ</name>
</gene>
<dbReference type="GeneTree" id="ENSGT00940000157350"/>
<dbReference type="GO" id="GO:0016787">
    <property type="term" value="F:hydrolase activity"/>
    <property type="evidence" value="ECO:0007669"/>
    <property type="project" value="UniProtKB-KW"/>
</dbReference>
<dbReference type="Pfam" id="PF14520">
    <property type="entry name" value="HHH_5"/>
    <property type="match status" value="1"/>
</dbReference>
<dbReference type="FunFam" id="1.10.150.20:FF:000058">
    <property type="entry name" value="Helicase, POLQ like"/>
    <property type="match status" value="1"/>
</dbReference>
<dbReference type="GO" id="GO:0043138">
    <property type="term" value="F:3'-5' DNA helicase activity"/>
    <property type="evidence" value="ECO:0007669"/>
    <property type="project" value="UniProtKB-EC"/>
</dbReference>
<dbReference type="Gene3D" id="3.40.50.300">
    <property type="entry name" value="P-loop containing nucleotide triphosphate hydrolases"/>
    <property type="match status" value="3"/>
</dbReference>
<feature type="compositionally biased region" description="Basic and acidic residues" evidence="6">
    <location>
        <begin position="194"/>
        <end position="213"/>
    </location>
</feature>
<keyword evidence="2" id="KW-0378">Hydrolase</keyword>
<feature type="domain" description="Helicase C-terminal" evidence="7">
    <location>
        <begin position="456"/>
        <end position="644"/>
    </location>
</feature>
<dbReference type="Pfam" id="PF20470">
    <property type="entry name" value="HTH_61"/>
    <property type="match status" value="1"/>
</dbReference>
<dbReference type="InterPro" id="IPR048960">
    <property type="entry name" value="POLQ-like_helical"/>
</dbReference>
<comment type="catalytic activity">
    <reaction evidence="5">
        <text>ATP + H2O = ADP + phosphate + H(+)</text>
        <dbReference type="Rhea" id="RHEA:13065"/>
        <dbReference type="ChEBI" id="CHEBI:15377"/>
        <dbReference type="ChEBI" id="CHEBI:15378"/>
        <dbReference type="ChEBI" id="CHEBI:30616"/>
        <dbReference type="ChEBI" id="CHEBI:43474"/>
        <dbReference type="ChEBI" id="CHEBI:456216"/>
        <dbReference type="EC" id="5.6.2.4"/>
    </reaction>
</comment>
<evidence type="ECO:0000256" key="5">
    <source>
        <dbReference type="ARBA" id="ARBA00048988"/>
    </source>
</evidence>
<dbReference type="SUPFAM" id="SSF52540">
    <property type="entry name" value="P-loop containing nucleoside triphosphate hydrolases"/>
    <property type="match status" value="2"/>
</dbReference>
<keyword evidence="1" id="KW-0547">Nucleotide-binding</keyword>
<keyword evidence="9" id="KW-1185">Reference proteome</keyword>
<dbReference type="Ensembl" id="ENSABRT00000025373.1">
    <property type="protein sequence ID" value="ENSABRP00000017943.1"/>
    <property type="gene ID" value="ENSABRG00000015348.1"/>
</dbReference>
<dbReference type="InterPro" id="IPR001650">
    <property type="entry name" value="Helicase_C-like"/>
</dbReference>
<dbReference type="SUPFAM" id="SSF46785">
    <property type="entry name" value="Winged helix' DNA-binding domain"/>
    <property type="match status" value="1"/>
</dbReference>
<dbReference type="SMART" id="SM00490">
    <property type="entry name" value="HELICc"/>
    <property type="match status" value="1"/>
</dbReference>
<evidence type="ECO:0000256" key="3">
    <source>
        <dbReference type="ARBA" id="ARBA00022806"/>
    </source>
</evidence>
<keyword evidence="3" id="KW-0347">Helicase</keyword>
<feature type="region of interest" description="Disordered" evidence="6">
    <location>
        <begin position="1"/>
        <end position="73"/>
    </location>
</feature>
<dbReference type="InterPro" id="IPR050474">
    <property type="entry name" value="Hel308_SKI2-like"/>
</dbReference>
<evidence type="ECO:0000313" key="8">
    <source>
        <dbReference type="Ensembl" id="ENSABRP00000017943.1"/>
    </source>
</evidence>
<dbReference type="FunFam" id="3.40.50.300:FF:001293">
    <property type="entry name" value="helicase POLQ-like isoform X5"/>
    <property type="match status" value="1"/>
</dbReference>
<reference evidence="8" key="2">
    <citation type="submission" date="2025-09" db="UniProtKB">
        <authorList>
            <consortium name="Ensembl"/>
        </authorList>
    </citation>
    <scope>IDENTIFICATION</scope>
</reference>
<dbReference type="Pfam" id="PF21099">
    <property type="entry name" value="POLQ_helical"/>
    <property type="match status" value="1"/>
</dbReference>
<dbReference type="CDD" id="cd18795">
    <property type="entry name" value="SF2_C_Ski2"/>
    <property type="match status" value="1"/>
</dbReference>
<evidence type="ECO:0000259" key="7">
    <source>
        <dbReference type="PROSITE" id="PS51194"/>
    </source>
</evidence>
<dbReference type="Gene3D" id="1.10.150.20">
    <property type="entry name" value="5' to 3' exonuclease, C-terminal subdomain"/>
    <property type="match status" value="1"/>
</dbReference>
<organism evidence="8 9">
    <name type="scientific">Anser brachyrhynchus</name>
    <name type="common">Pink-footed goose</name>
    <dbReference type="NCBI Taxonomy" id="132585"/>
    <lineage>
        <taxon>Eukaryota</taxon>
        <taxon>Metazoa</taxon>
        <taxon>Chordata</taxon>
        <taxon>Craniata</taxon>
        <taxon>Vertebrata</taxon>
        <taxon>Euteleostomi</taxon>
        <taxon>Archelosauria</taxon>
        <taxon>Archosauria</taxon>
        <taxon>Dinosauria</taxon>
        <taxon>Saurischia</taxon>
        <taxon>Theropoda</taxon>
        <taxon>Coelurosauria</taxon>
        <taxon>Aves</taxon>
        <taxon>Neognathae</taxon>
        <taxon>Galloanserae</taxon>
        <taxon>Anseriformes</taxon>
        <taxon>Anatidae</taxon>
        <taxon>Anserinae</taxon>
        <taxon>Anser</taxon>
    </lineage>
</organism>
<dbReference type="FunFam" id="1.10.3380.20:FF:000002">
    <property type="entry name" value="helicase POLQ-like isoform X1"/>
    <property type="match status" value="1"/>
</dbReference>
<feature type="region of interest" description="Disordered" evidence="6">
    <location>
        <begin position="190"/>
        <end position="213"/>
    </location>
</feature>
<proteinExistence type="predicted"/>
<evidence type="ECO:0000256" key="1">
    <source>
        <dbReference type="ARBA" id="ARBA00022741"/>
    </source>
</evidence>
<dbReference type="AlphaFoldDB" id="A0A8B9I903"/>
<accession>A0A8B9I903</accession>
<reference evidence="8" key="1">
    <citation type="submission" date="2025-08" db="UniProtKB">
        <authorList>
            <consortium name="Ensembl"/>
        </authorList>
    </citation>
    <scope>IDENTIFICATION</scope>
</reference>
<evidence type="ECO:0000256" key="6">
    <source>
        <dbReference type="SAM" id="MobiDB-lite"/>
    </source>
</evidence>
<dbReference type="SUPFAM" id="SSF158702">
    <property type="entry name" value="Sec63 N-terminal domain-like"/>
    <property type="match status" value="1"/>
</dbReference>
<dbReference type="Pfam" id="PF00271">
    <property type="entry name" value="Helicase_C"/>
    <property type="match status" value="1"/>
</dbReference>
<keyword evidence="4" id="KW-0067">ATP-binding</keyword>
<dbReference type="PANTHER" id="PTHR47961:SF12">
    <property type="entry name" value="HELICASE POLQ-LIKE"/>
    <property type="match status" value="1"/>
</dbReference>
<dbReference type="InterPro" id="IPR036390">
    <property type="entry name" value="WH_DNA-bd_sf"/>
</dbReference>
<evidence type="ECO:0000256" key="2">
    <source>
        <dbReference type="ARBA" id="ARBA00022801"/>
    </source>
</evidence>
<dbReference type="InterPro" id="IPR027417">
    <property type="entry name" value="P-loop_NTPase"/>
</dbReference>
<dbReference type="PROSITE" id="PS51194">
    <property type="entry name" value="HELICASE_CTER"/>
    <property type="match status" value="1"/>
</dbReference>
<dbReference type="PANTHER" id="PTHR47961">
    <property type="entry name" value="DNA POLYMERASE THETA, PUTATIVE (AFU_ORTHOLOGUE AFUA_1G05260)-RELATED"/>
    <property type="match status" value="1"/>
</dbReference>
<protein>
    <submittedName>
        <fullName evidence="8">Helicase, POLQ like</fullName>
    </submittedName>
</protein>